<dbReference type="EMBL" id="BPLR01016307">
    <property type="protein sequence ID" value="GIY82932.1"/>
    <property type="molecule type" value="Genomic_DNA"/>
</dbReference>
<feature type="region of interest" description="Disordered" evidence="1">
    <location>
        <begin position="1"/>
        <end position="28"/>
    </location>
</feature>
<dbReference type="Proteomes" id="UP001054945">
    <property type="component" value="Unassembled WGS sequence"/>
</dbReference>
<dbReference type="AlphaFoldDB" id="A0AAV4WJV1"/>
<proteinExistence type="predicted"/>
<evidence type="ECO:0000313" key="2">
    <source>
        <dbReference type="EMBL" id="GIY82932.1"/>
    </source>
</evidence>
<gene>
    <name evidence="2" type="ORF">CEXT_215301</name>
</gene>
<name>A0AAV4WJV1_CAEEX</name>
<evidence type="ECO:0000256" key="1">
    <source>
        <dbReference type="SAM" id="MobiDB-lite"/>
    </source>
</evidence>
<reference evidence="2 3" key="1">
    <citation type="submission" date="2021-06" db="EMBL/GenBank/DDBJ databases">
        <title>Caerostris extrusa draft genome.</title>
        <authorList>
            <person name="Kono N."/>
            <person name="Arakawa K."/>
        </authorList>
    </citation>
    <scope>NUCLEOTIDE SEQUENCE [LARGE SCALE GENOMIC DNA]</scope>
</reference>
<keyword evidence="3" id="KW-1185">Reference proteome</keyword>
<accession>A0AAV4WJV1</accession>
<comment type="caution">
    <text evidence="2">The sequence shown here is derived from an EMBL/GenBank/DDBJ whole genome shotgun (WGS) entry which is preliminary data.</text>
</comment>
<protein>
    <submittedName>
        <fullName evidence="2">Uncharacterized protein</fullName>
    </submittedName>
</protein>
<evidence type="ECO:0000313" key="3">
    <source>
        <dbReference type="Proteomes" id="UP001054945"/>
    </source>
</evidence>
<organism evidence="2 3">
    <name type="scientific">Caerostris extrusa</name>
    <name type="common">Bark spider</name>
    <name type="synonym">Caerostris bankana</name>
    <dbReference type="NCBI Taxonomy" id="172846"/>
    <lineage>
        <taxon>Eukaryota</taxon>
        <taxon>Metazoa</taxon>
        <taxon>Ecdysozoa</taxon>
        <taxon>Arthropoda</taxon>
        <taxon>Chelicerata</taxon>
        <taxon>Arachnida</taxon>
        <taxon>Araneae</taxon>
        <taxon>Araneomorphae</taxon>
        <taxon>Entelegynae</taxon>
        <taxon>Araneoidea</taxon>
        <taxon>Araneidae</taxon>
        <taxon>Caerostris</taxon>
    </lineage>
</organism>
<sequence>MECAASGTLIDQNPDTKPIPAKKKKSHRNGFGVEWPTLMTISRDHLKKSPMCFSPLENWFLFLTGPTTQLECLRRERRKLIAFLRKFGGHDCII</sequence>